<protein>
    <submittedName>
        <fullName evidence="1">Uncharacterized protein</fullName>
    </submittedName>
</protein>
<dbReference type="AlphaFoldDB" id="A0A1W1EIH5"/>
<accession>A0A1W1EIH5</accession>
<evidence type="ECO:0000313" key="1">
    <source>
        <dbReference type="EMBL" id="SHO80636.1"/>
    </source>
</evidence>
<proteinExistence type="predicted"/>
<sequence>MKILNIKVILSIVVVLFINGCALAQPKVDHDSILRTLQKYDPSLKRNHFVSTSVDLNDDKCADSIVLMNRHSRYCGSRGCVMLVMVCQDNELKPIGKISYVSPIVSLSKQKTLGFKNIDVVVRPKGVAPYQATLQYNGKAYPVSALFAKPIKRRNLDRILFQAR</sequence>
<dbReference type="EMBL" id="FRYL01000014">
    <property type="protein sequence ID" value="SHO80636.1"/>
    <property type="molecule type" value="Genomic_DNA"/>
</dbReference>
<gene>
    <name evidence="1" type="ORF">MNB_SV-15-350</name>
</gene>
<organism evidence="1">
    <name type="scientific">hydrothermal vent metagenome</name>
    <dbReference type="NCBI Taxonomy" id="652676"/>
    <lineage>
        <taxon>unclassified sequences</taxon>
        <taxon>metagenomes</taxon>
        <taxon>ecological metagenomes</taxon>
    </lineage>
</organism>
<reference evidence="1" key="1">
    <citation type="submission" date="2016-10" db="EMBL/GenBank/DDBJ databases">
        <authorList>
            <person name="de Groot N.N."/>
        </authorList>
    </citation>
    <scope>NUCLEOTIDE SEQUENCE</scope>
</reference>
<name>A0A1W1EIH5_9ZZZZ</name>